<reference evidence="18" key="3">
    <citation type="submission" date="2025-09" db="UniProtKB">
        <authorList>
            <consortium name="Ensembl"/>
        </authorList>
    </citation>
    <scope>IDENTIFICATION</scope>
</reference>
<evidence type="ECO:0000256" key="9">
    <source>
        <dbReference type="ARBA" id="ARBA00022824"/>
    </source>
</evidence>
<evidence type="ECO:0000256" key="3">
    <source>
        <dbReference type="ARBA" id="ARBA00004514"/>
    </source>
</evidence>
<sequence>MFEEQSGSPHGYPELRLVLLGTIGCGKTLSGNTILGKAASPSAFSSPRICQTRRGLSEGRQLSLVESPRWYWSGGQVETSVRQETERALQLLAPGPHAFLLLIPVGQFTEVERQVPDQLEEVFGKGALRHTLVLFTCGDYLLGKGADEYLAGEDPALREVLHKCGGRYHIFNNRKLEERVQVRTLLEKVEEMVRRNGGCYIKSDLQADAKEREWETEKRALDTHSSKGQEEVRRRWGSSSGTRRQEQLREEESMPLTSRDRTDGVVDEMVTMRHMTNGLHAQAPSPEAREHVPHTRDQQERRASFRLSADGALLSQLSDFNSRESFVNTFHHHIAKDPAIQTESSSPSASSPFRGSTPSASFASTDPSPSANFASFASTGPSPSSIFASAGSSLSATSYSTGSSYSANSSFIVPSHSAISSSTVSSHSAIASSRGPSHSAISSSTSPSHSAIASSRSPSHSAMASSTSPSPSVGPPSIGPSPYSTPVPRPSTTANSPATDPELRLLLLGRKGSEKRVVGNCILGKDAFELQDDNTNSACERKWARVAEKQVVVVDVPDWVGTGHPLEEIRQQLSTALALSAPGPHTFLLSVPVNKPADVELRALGVMEELLGRTVLRSRAVVVFTHSELLGAGGAGLEEYVATRRPDLLQLVEKCGDRYHVLERDGAGELLDKVEQVVKEGGGTCFNLEADKEQAVKDRDLRSSLQSVREVDEEDEKEQAREKLERGMSQMDGPPSLASSQSSTSILSSLSEQVLELLRRVPKLLAGGALLGGVVGVFLGGPLGGAVGATVGTVTAEVGRRKYGNKMKTQ</sequence>
<dbReference type="InterPro" id="IPR027417">
    <property type="entry name" value="P-loop_NTPase"/>
</dbReference>
<dbReference type="SUPFAM" id="SSF52540">
    <property type="entry name" value="P-loop containing nucleoside triphosphate hydrolases"/>
    <property type="match status" value="2"/>
</dbReference>
<reference evidence="18" key="2">
    <citation type="submission" date="2025-08" db="UniProtKB">
        <authorList>
            <consortium name="Ensembl"/>
        </authorList>
    </citation>
    <scope>IDENTIFICATION</scope>
</reference>
<feature type="compositionally biased region" description="Low complexity" evidence="16">
    <location>
        <begin position="428"/>
        <end position="471"/>
    </location>
</feature>
<protein>
    <recommendedName>
        <fullName evidence="14">GTPase IMAP family member 8</fullName>
    </recommendedName>
    <alternativeName>
        <fullName evidence="15">Immune-associated nucleotide-binding protein 9</fullName>
    </alternativeName>
</protein>
<dbReference type="Ensembl" id="ENSSFOT00015045973.1">
    <property type="protein sequence ID" value="ENSSFOP00015069412.1"/>
    <property type="gene ID" value="ENSSFOG00015031199.1"/>
</dbReference>
<dbReference type="PANTHER" id="PTHR10903">
    <property type="entry name" value="GTPASE, IMAP FAMILY MEMBER-RELATED"/>
    <property type="match status" value="1"/>
</dbReference>
<keyword evidence="6" id="KW-0963">Cytoplasm</keyword>
<organism evidence="18 19">
    <name type="scientific">Scleropages formosus</name>
    <name type="common">Asian bonytongue</name>
    <name type="synonym">Osteoglossum formosum</name>
    <dbReference type="NCBI Taxonomy" id="113540"/>
    <lineage>
        <taxon>Eukaryota</taxon>
        <taxon>Metazoa</taxon>
        <taxon>Chordata</taxon>
        <taxon>Craniata</taxon>
        <taxon>Vertebrata</taxon>
        <taxon>Euteleostomi</taxon>
        <taxon>Actinopterygii</taxon>
        <taxon>Neopterygii</taxon>
        <taxon>Teleostei</taxon>
        <taxon>Osteoglossocephala</taxon>
        <taxon>Osteoglossomorpha</taxon>
        <taxon>Osteoglossiformes</taxon>
        <taxon>Osteoglossidae</taxon>
        <taxon>Scleropages</taxon>
    </lineage>
</organism>
<evidence type="ECO:0000256" key="5">
    <source>
        <dbReference type="ARBA" id="ARBA00008535"/>
    </source>
</evidence>
<evidence type="ECO:0000256" key="14">
    <source>
        <dbReference type="ARBA" id="ARBA00073539"/>
    </source>
</evidence>
<dbReference type="PANTHER" id="PTHR10903:SF167">
    <property type="entry name" value="GTPASE IMAP FAMILY MEMBER 6-RELATED"/>
    <property type="match status" value="1"/>
</dbReference>
<evidence type="ECO:0000256" key="11">
    <source>
        <dbReference type="ARBA" id="ARBA00023128"/>
    </source>
</evidence>
<evidence type="ECO:0000256" key="1">
    <source>
        <dbReference type="ARBA" id="ARBA00004173"/>
    </source>
</evidence>
<keyword evidence="11" id="KW-0496">Mitochondrion</keyword>
<dbReference type="GeneTree" id="ENSGT00940000165343"/>
<keyword evidence="7" id="KW-0677">Repeat</keyword>
<dbReference type="InterPro" id="IPR006703">
    <property type="entry name" value="G_AIG1"/>
</dbReference>
<evidence type="ECO:0000256" key="7">
    <source>
        <dbReference type="ARBA" id="ARBA00022737"/>
    </source>
</evidence>
<dbReference type="GO" id="GO:0005794">
    <property type="term" value="C:Golgi apparatus"/>
    <property type="evidence" value="ECO:0007669"/>
    <property type="project" value="UniProtKB-SubCell"/>
</dbReference>
<feature type="region of interest" description="Disordered" evidence="16">
    <location>
        <begin position="428"/>
        <end position="501"/>
    </location>
</feature>
<feature type="compositionally biased region" description="Polar residues" evidence="16">
    <location>
        <begin position="353"/>
        <end position="366"/>
    </location>
</feature>
<dbReference type="FunFam" id="3.40.50.300:FF:000536">
    <property type="entry name" value="GTPase IMAP family member 8"/>
    <property type="match status" value="1"/>
</dbReference>
<keyword evidence="8" id="KW-0547">Nucleotide-binding</keyword>
<keyword evidence="9" id="KW-0256">Endoplasmic reticulum</keyword>
<feature type="compositionally biased region" description="Pro residues" evidence="16">
    <location>
        <begin position="472"/>
        <end position="489"/>
    </location>
</feature>
<keyword evidence="19" id="KW-1185">Reference proteome</keyword>
<dbReference type="GO" id="GO:0005829">
    <property type="term" value="C:cytosol"/>
    <property type="evidence" value="ECO:0007669"/>
    <property type="project" value="UniProtKB-SubCell"/>
</dbReference>
<dbReference type="GO" id="GO:0005783">
    <property type="term" value="C:endoplasmic reticulum"/>
    <property type="evidence" value="ECO:0007669"/>
    <property type="project" value="UniProtKB-SubCell"/>
</dbReference>
<dbReference type="GeneID" id="108939806"/>
<dbReference type="RefSeq" id="XP_018616941.2">
    <property type="nucleotide sequence ID" value="XM_018761425.2"/>
</dbReference>
<feature type="compositionally biased region" description="Basic and acidic residues" evidence="16">
    <location>
        <begin position="287"/>
        <end position="302"/>
    </location>
</feature>
<dbReference type="GO" id="GO:0005739">
    <property type="term" value="C:mitochondrion"/>
    <property type="evidence" value="ECO:0007669"/>
    <property type="project" value="UniProtKB-SubCell"/>
</dbReference>
<comment type="similarity">
    <text evidence="5">Belongs to the TRAFAC class TrmE-Era-EngA-EngB-Septin-like GTPase superfamily. AIG1/Toc34/Toc159-like paraseptin GTPase family. IAN subfamily.</text>
</comment>
<evidence type="ECO:0000256" key="10">
    <source>
        <dbReference type="ARBA" id="ARBA00023034"/>
    </source>
</evidence>
<evidence type="ECO:0000259" key="17">
    <source>
        <dbReference type="PROSITE" id="PS51720"/>
    </source>
</evidence>
<dbReference type="GO" id="GO:0005525">
    <property type="term" value="F:GTP binding"/>
    <property type="evidence" value="ECO:0007669"/>
    <property type="project" value="UniProtKB-KW"/>
</dbReference>
<accession>A0A8C9W5L7</accession>
<name>A0A8C9W5L7_SCLFO</name>
<feature type="compositionally biased region" description="Basic and acidic residues" evidence="16">
    <location>
        <begin position="243"/>
        <end position="263"/>
    </location>
</feature>
<keyword evidence="10" id="KW-0333">Golgi apparatus</keyword>
<dbReference type="AlphaFoldDB" id="A0A8C9W5L7"/>
<feature type="region of interest" description="Disordered" evidence="16">
    <location>
        <begin position="278"/>
        <end position="302"/>
    </location>
</feature>
<evidence type="ECO:0000256" key="16">
    <source>
        <dbReference type="SAM" id="MobiDB-lite"/>
    </source>
</evidence>
<dbReference type="KEGG" id="sfm:108939806"/>
<dbReference type="OrthoDB" id="8954335at2759"/>
<keyword evidence="12" id="KW-0342">GTP-binding</keyword>
<gene>
    <name evidence="18" type="primary">LOC108939806</name>
</gene>
<evidence type="ECO:0000256" key="6">
    <source>
        <dbReference type="ARBA" id="ARBA00022490"/>
    </source>
</evidence>
<proteinExistence type="inferred from homology"/>
<feature type="compositionally biased region" description="Low complexity" evidence="16">
    <location>
        <begin position="367"/>
        <end position="376"/>
    </location>
</feature>
<evidence type="ECO:0000256" key="13">
    <source>
        <dbReference type="ARBA" id="ARBA00056809"/>
    </source>
</evidence>
<comment type="function">
    <text evidence="13">Exerts an anti-apoptotic effect in the immune system and is involved in responses to infections.</text>
</comment>
<dbReference type="Proteomes" id="UP000694397">
    <property type="component" value="Chromosome 20"/>
</dbReference>
<evidence type="ECO:0000313" key="18">
    <source>
        <dbReference type="Ensembl" id="ENSSFOP00015069412.1"/>
    </source>
</evidence>
<dbReference type="Pfam" id="PF04548">
    <property type="entry name" value="AIG1"/>
    <property type="match status" value="2"/>
</dbReference>
<evidence type="ECO:0000256" key="4">
    <source>
        <dbReference type="ARBA" id="ARBA00004555"/>
    </source>
</evidence>
<dbReference type="CDD" id="cd01852">
    <property type="entry name" value="AIG1"/>
    <property type="match status" value="1"/>
</dbReference>
<reference evidence="18 19" key="1">
    <citation type="submission" date="2019-04" db="EMBL/GenBank/DDBJ databases">
        <authorList>
            <consortium name="Wellcome Sanger Institute Data Sharing"/>
        </authorList>
    </citation>
    <scope>NUCLEOTIDE SEQUENCE [LARGE SCALE GENOMIC DNA]</scope>
</reference>
<evidence type="ECO:0000256" key="2">
    <source>
        <dbReference type="ARBA" id="ARBA00004240"/>
    </source>
</evidence>
<dbReference type="InterPro" id="IPR045058">
    <property type="entry name" value="GIMA/IAN/Toc"/>
</dbReference>
<feature type="region of interest" description="Disordered" evidence="16">
    <location>
        <begin position="703"/>
        <end position="744"/>
    </location>
</feature>
<feature type="region of interest" description="Disordered" evidence="16">
    <location>
        <begin position="338"/>
        <end position="376"/>
    </location>
</feature>
<evidence type="ECO:0000256" key="8">
    <source>
        <dbReference type="ARBA" id="ARBA00022741"/>
    </source>
</evidence>
<dbReference type="Gene3D" id="3.40.50.300">
    <property type="entry name" value="P-loop containing nucleotide triphosphate hydrolases"/>
    <property type="match status" value="2"/>
</dbReference>
<feature type="domain" description="AIG1-type G" evidence="17">
    <location>
        <begin position="12"/>
        <end position="210"/>
    </location>
</feature>
<feature type="compositionally biased region" description="Basic and acidic residues" evidence="16">
    <location>
        <begin position="216"/>
        <end position="234"/>
    </location>
</feature>
<evidence type="ECO:0000313" key="19">
    <source>
        <dbReference type="Proteomes" id="UP000694397"/>
    </source>
</evidence>
<comment type="subcellular location">
    <subcellularLocation>
        <location evidence="3">Cytoplasm</location>
        <location evidence="3">Cytosol</location>
    </subcellularLocation>
    <subcellularLocation>
        <location evidence="2">Endoplasmic reticulum</location>
    </subcellularLocation>
    <subcellularLocation>
        <location evidence="4">Golgi apparatus</location>
    </subcellularLocation>
    <subcellularLocation>
        <location evidence="1">Mitochondrion</location>
    </subcellularLocation>
</comment>
<feature type="domain" description="AIG1-type G" evidence="17">
    <location>
        <begin position="500"/>
        <end position="706"/>
    </location>
</feature>
<evidence type="ECO:0000256" key="12">
    <source>
        <dbReference type="ARBA" id="ARBA00023134"/>
    </source>
</evidence>
<dbReference type="PROSITE" id="PS51720">
    <property type="entry name" value="G_AIG1"/>
    <property type="match status" value="2"/>
</dbReference>
<evidence type="ECO:0000256" key="15">
    <source>
        <dbReference type="ARBA" id="ARBA00077278"/>
    </source>
</evidence>
<feature type="region of interest" description="Disordered" evidence="16">
    <location>
        <begin position="216"/>
        <end position="263"/>
    </location>
</feature>